<accession>A0A0K2THX3</accession>
<feature type="domain" description="LolA-like" evidence="3">
    <location>
        <begin position="250"/>
        <end position="467"/>
    </location>
</feature>
<keyword evidence="1" id="KW-0812">Transmembrane</keyword>
<dbReference type="OrthoDB" id="5983572at2759"/>
<keyword evidence="2" id="KW-0732">Signal</keyword>
<dbReference type="PANTHER" id="PTHR36902:SF1">
    <property type="entry name" value="ENRICHED IN SURFACE-LABELED PROTEOME PROTEIN 9"/>
    <property type="match status" value="1"/>
</dbReference>
<sequence>MSTKMYYICLSFLISAITIYGEECKLPSLPKGYIARIQMNSEIGFFKSKSHSFTEIVDINPNRALIHSFTEIQYDEGPNKIFEEWGIWYPSMDGFKNFLHVLKDENNHYKCTVDDLSDNDLFLFLLGYSEKEKNPGVINTLHFGPNHGYTCGEETVINGVPVKEYTTKWVQNSDPVFEMDITYYWSVEGKWFGTTGPDQSMPINAKMTGKLGGSEEDTKDFKFDLVFSGFNALSESYNHNWLSHFPALPCKDRVPNIKINFYPEYFGFNFETHSTISNGEESFPITVRGREFHHITESYLRREFYYSPINKPGRVINLNIVKDFRKGLSYIMNIDEGTCLIKTITDHDSDAIVTPDGSIIMADSSHFWNSDQLYNSNGHVKIRGINATVLVRVIPRNNSESITKAIYFSADDWNEADDFVYAKGVPLRIEMHVTSKYGDPKFATVQNIEGFTSTFRNLDIFDIGPCFLDEQKRRKMIRFPLKEGMLLGKFPELVKLSIRDSGSTCAGIEPIRLQNIEFIASEDSNLIYVFFDVLEVGKPNDGGLNPRFATLGLTLEGALKNLEEKINDSKFVIYVPSLGKSLKTIAEPNFFIDVQSEDAEAFRHLEPTTYGPGSMAGIAIGMLSIGILLGFASYYSLKRLDMVPALSLNRPFVHFNR</sequence>
<evidence type="ECO:0000259" key="3">
    <source>
        <dbReference type="Pfam" id="PF25898"/>
    </source>
</evidence>
<dbReference type="InterPro" id="IPR058831">
    <property type="entry name" value="LolA-like_dom_2nd"/>
</dbReference>
<evidence type="ECO:0000256" key="1">
    <source>
        <dbReference type="SAM" id="Phobius"/>
    </source>
</evidence>
<evidence type="ECO:0000256" key="2">
    <source>
        <dbReference type="SAM" id="SignalP"/>
    </source>
</evidence>
<proteinExistence type="predicted"/>
<feature type="signal peptide" evidence="2">
    <location>
        <begin position="1"/>
        <end position="21"/>
    </location>
</feature>
<dbReference type="AlphaFoldDB" id="A0A0K2THX3"/>
<protein>
    <recommendedName>
        <fullName evidence="3">LolA-like domain-containing protein</fullName>
    </recommendedName>
</protein>
<dbReference type="PANTHER" id="PTHR36902">
    <property type="entry name" value="ENRICHED IN SURFACE-LABELED PROTEOME PROTEIN 9"/>
    <property type="match status" value="1"/>
</dbReference>
<name>A0A0K2THX3_LEPSM</name>
<keyword evidence="1" id="KW-1133">Transmembrane helix</keyword>
<evidence type="ECO:0000313" key="4">
    <source>
        <dbReference type="EMBL" id="CDW25395.1"/>
    </source>
</evidence>
<dbReference type="Pfam" id="PF25898">
    <property type="entry name" value="LolA_2nd_metazoa"/>
    <property type="match status" value="1"/>
</dbReference>
<feature type="chain" id="PRO_5005487763" description="LolA-like domain-containing protein" evidence="2">
    <location>
        <begin position="22"/>
        <end position="657"/>
    </location>
</feature>
<organism evidence="4">
    <name type="scientific">Lepeophtheirus salmonis</name>
    <name type="common">Salmon louse</name>
    <name type="synonym">Caligus salmonis</name>
    <dbReference type="NCBI Taxonomy" id="72036"/>
    <lineage>
        <taxon>Eukaryota</taxon>
        <taxon>Metazoa</taxon>
        <taxon>Ecdysozoa</taxon>
        <taxon>Arthropoda</taxon>
        <taxon>Crustacea</taxon>
        <taxon>Multicrustacea</taxon>
        <taxon>Hexanauplia</taxon>
        <taxon>Copepoda</taxon>
        <taxon>Siphonostomatoida</taxon>
        <taxon>Caligidae</taxon>
        <taxon>Lepeophtheirus</taxon>
    </lineage>
</organism>
<keyword evidence="1" id="KW-0472">Membrane</keyword>
<reference evidence="4" key="1">
    <citation type="submission" date="2014-05" db="EMBL/GenBank/DDBJ databases">
        <authorList>
            <person name="Chronopoulou M."/>
        </authorList>
    </citation>
    <scope>NUCLEOTIDE SEQUENCE</scope>
    <source>
        <tissue evidence="4">Whole organism</tissue>
    </source>
</reference>
<feature type="transmembrane region" description="Helical" evidence="1">
    <location>
        <begin position="615"/>
        <end position="637"/>
    </location>
</feature>
<dbReference type="EMBL" id="HACA01008034">
    <property type="protein sequence ID" value="CDW25395.1"/>
    <property type="molecule type" value="Transcribed_RNA"/>
</dbReference>